<keyword evidence="1" id="KW-1133">Transmembrane helix</keyword>
<dbReference type="SUPFAM" id="SSF55166">
    <property type="entry name" value="Hedgehog/DD-peptidase"/>
    <property type="match status" value="1"/>
</dbReference>
<dbReference type="RefSeq" id="WP_092505567.1">
    <property type="nucleotide sequence ID" value="NZ_FOEH01000005.1"/>
</dbReference>
<evidence type="ECO:0000259" key="2">
    <source>
        <dbReference type="Pfam" id="PF13539"/>
    </source>
</evidence>
<evidence type="ECO:0000313" key="3">
    <source>
        <dbReference type="EMBL" id="SEQ75784.1"/>
    </source>
</evidence>
<evidence type="ECO:0000313" key="4">
    <source>
        <dbReference type="Proteomes" id="UP000198733"/>
    </source>
</evidence>
<dbReference type="Pfam" id="PF13539">
    <property type="entry name" value="Peptidase_M15_4"/>
    <property type="match status" value="1"/>
</dbReference>
<sequence>MKHYRKDITTWILIILFLTILIIIYNEQKNNRYIEIDEDTPPPEELDPVVATKTSQLLKKSAQQDINVVITEKVRSIKRQNKLYEQGRSSDENVVTYAKGGESYHNYGLAVDFALRNNDGVIIWDINYDGNKNGKADWFEVADIAKQLGFEWGGDWSKFKDYPHLQMDFGLSIRQLKKGLRPSHDQSEN</sequence>
<dbReference type="InterPro" id="IPR039561">
    <property type="entry name" value="Peptidase_M15C"/>
</dbReference>
<dbReference type="EMBL" id="FOEH01000005">
    <property type="protein sequence ID" value="SEQ75784.1"/>
    <property type="molecule type" value="Genomic_DNA"/>
</dbReference>
<protein>
    <submittedName>
        <fullName evidence="3">Peptidoglycan L-alanyl-D-glutamate endopeptidase CwlK</fullName>
    </submittedName>
</protein>
<organism evidence="3 4">
    <name type="scientific">Virgibacillus subterraneus</name>
    <dbReference type="NCBI Taxonomy" id="621109"/>
    <lineage>
        <taxon>Bacteria</taxon>
        <taxon>Bacillati</taxon>
        <taxon>Bacillota</taxon>
        <taxon>Bacilli</taxon>
        <taxon>Bacillales</taxon>
        <taxon>Bacillaceae</taxon>
        <taxon>Virgibacillus</taxon>
    </lineage>
</organism>
<keyword evidence="1" id="KW-0812">Transmembrane</keyword>
<dbReference type="InterPro" id="IPR009045">
    <property type="entry name" value="Zn_M74/Hedgehog-like"/>
</dbReference>
<keyword evidence="1" id="KW-0472">Membrane</keyword>
<dbReference type="InterPro" id="IPR052179">
    <property type="entry name" value="DD-CPase-like"/>
</dbReference>
<dbReference type="PANTHER" id="PTHR34385">
    <property type="entry name" value="D-ALANYL-D-ALANINE CARBOXYPEPTIDASE"/>
    <property type="match status" value="1"/>
</dbReference>
<feature type="transmembrane region" description="Helical" evidence="1">
    <location>
        <begin position="7"/>
        <end position="25"/>
    </location>
</feature>
<accession>A0A1H9IMG8</accession>
<dbReference type="PANTHER" id="PTHR34385:SF1">
    <property type="entry name" value="PEPTIDOGLYCAN L-ALANYL-D-GLUTAMATE ENDOPEPTIDASE CWLK"/>
    <property type="match status" value="1"/>
</dbReference>
<name>A0A1H9IMG8_9BACI</name>
<gene>
    <name evidence="3" type="ORF">SAMN05216232_3268</name>
</gene>
<dbReference type="CDD" id="cd14845">
    <property type="entry name" value="L-Ala-D-Glu_peptidase_like"/>
    <property type="match status" value="1"/>
</dbReference>
<reference evidence="3 4" key="1">
    <citation type="submission" date="2016-10" db="EMBL/GenBank/DDBJ databases">
        <authorList>
            <person name="Varghese N."/>
            <person name="Submissions S."/>
        </authorList>
    </citation>
    <scope>NUCLEOTIDE SEQUENCE [LARGE SCALE GENOMIC DNA]</scope>
    <source>
        <strain evidence="3 4">CGMCC 1.7734</strain>
    </source>
</reference>
<keyword evidence="4" id="KW-1185">Reference proteome</keyword>
<dbReference type="Gene3D" id="3.30.1380.10">
    <property type="match status" value="1"/>
</dbReference>
<comment type="caution">
    <text evidence="3">The sequence shown here is derived from an EMBL/GenBank/DDBJ whole genome shotgun (WGS) entry which is preliminary data.</text>
</comment>
<dbReference type="Proteomes" id="UP000198733">
    <property type="component" value="Unassembled WGS sequence"/>
</dbReference>
<evidence type="ECO:0000256" key="1">
    <source>
        <dbReference type="SAM" id="Phobius"/>
    </source>
</evidence>
<proteinExistence type="predicted"/>
<feature type="domain" description="Peptidase M15C" evidence="2">
    <location>
        <begin position="99"/>
        <end position="167"/>
    </location>
</feature>